<dbReference type="AlphaFoldDB" id="G2QIB4"/>
<accession>G2QIB4</accession>
<feature type="compositionally biased region" description="Low complexity" evidence="3">
    <location>
        <begin position="738"/>
        <end position="747"/>
    </location>
</feature>
<proteinExistence type="predicted"/>
<evidence type="ECO:0000256" key="3">
    <source>
        <dbReference type="SAM" id="MobiDB-lite"/>
    </source>
</evidence>
<dbReference type="SMART" id="SM00066">
    <property type="entry name" value="GAL4"/>
    <property type="match status" value="1"/>
</dbReference>
<dbReference type="GO" id="GO:0008270">
    <property type="term" value="F:zinc ion binding"/>
    <property type="evidence" value="ECO:0007669"/>
    <property type="project" value="InterPro"/>
</dbReference>
<dbReference type="PANTHER" id="PTHR46910">
    <property type="entry name" value="TRANSCRIPTION FACTOR PDR1"/>
    <property type="match status" value="1"/>
</dbReference>
<feature type="compositionally biased region" description="Polar residues" evidence="3">
    <location>
        <begin position="728"/>
        <end position="737"/>
    </location>
</feature>
<reference evidence="5 6" key="1">
    <citation type="journal article" date="2011" name="Nat. Biotechnol.">
        <title>Comparative genomic analysis of the thermophilic biomass-degrading fungi Myceliophthora thermophila and Thielavia terrestris.</title>
        <authorList>
            <person name="Berka R.M."/>
            <person name="Grigoriev I.V."/>
            <person name="Otillar R."/>
            <person name="Salamov A."/>
            <person name="Grimwood J."/>
            <person name="Reid I."/>
            <person name="Ishmael N."/>
            <person name="John T."/>
            <person name="Darmond C."/>
            <person name="Moisan M.-C."/>
            <person name="Henrissat B."/>
            <person name="Coutinho P.M."/>
            <person name="Lombard V."/>
            <person name="Natvig D.O."/>
            <person name="Lindquist E."/>
            <person name="Schmutz J."/>
            <person name="Lucas S."/>
            <person name="Harris P."/>
            <person name="Powlowski J."/>
            <person name="Bellemare A."/>
            <person name="Taylor D."/>
            <person name="Butler G."/>
            <person name="de Vries R.P."/>
            <person name="Allijn I.E."/>
            <person name="van den Brink J."/>
            <person name="Ushinsky S."/>
            <person name="Storms R."/>
            <person name="Powell A.J."/>
            <person name="Paulsen I.T."/>
            <person name="Elbourne L.D.H."/>
            <person name="Baker S.E."/>
            <person name="Magnuson J."/>
            <person name="LaBoissiere S."/>
            <person name="Clutterbuck A.J."/>
            <person name="Martinez D."/>
            <person name="Wogulis M."/>
            <person name="de Leon A.L."/>
            <person name="Rey M.W."/>
            <person name="Tsang A."/>
        </authorList>
    </citation>
    <scope>NUCLEOTIDE SEQUENCE [LARGE SCALE GENOMIC DNA]</scope>
    <source>
        <strain evidence="6">ATCC 42464 / BCRC 31852 / DSM 1799</strain>
    </source>
</reference>
<dbReference type="KEGG" id="mtm:MYCTH_2307849"/>
<dbReference type="HOGENOM" id="CLU_006173_0_0_1"/>
<dbReference type="InterPro" id="IPR050987">
    <property type="entry name" value="AtrR-like"/>
</dbReference>
<dbReference type="InterPro" id="IPR036864">
    <property type="entry name" value="Zn2-C6_fun-type_DNA-bd_sf"/>
</dbReference>
<keyword evidence="2" id="KW-0539">Nucleus</keyword>
<evidence type="ECO:0000256" key="1">
    <source>
        <dbReference type="ARBA" id="ARBA00022723"/>
    </source>
</evidence>
<dbReference type="OrthoDB" id="4456959at2759"/>
<dbReference type="Gene3D" id="4.10.240.10">
    <property type="entry name" value="Zn(2)-C6 fungal-type DNA-binding domain"/>
    <property type="match status" value="1"/>
</dbReference>
<name>G2QIB4_THET4</name>
<dbReference type="STRING" id="573729.G2QIB4"/>
<dbReference type="OMA" id="IRCDGRP"/>
<dbReference type="InterPro" id="IPR001138">
    <property type="entry name" value="Zn2Cys6_DnaBD"/>
</dbReference>
<evidence type="ECO:0000256" key="2">
    <source>
        <dbReference type="ARBA" id="ARBA00023242"/>
    </source>
</evidence>
<dbReference type="Proteomes" id="UP000007322">
    <property type="component" value="Chromosome 5"/>
</dbReference>
<feature type="domain" description="Zn(2)-C6 fungal-type" evidence="4">
    <location>
        <begin position="56"/>
        <end position="86"/>
    </location>
</feature>
<dbReference type="GO" id="GO:0006351">
    <property type="term" value="P:DNA-templated transcription"/>
    <property type="evidence" value="ECO:0007669"/>
    <property type="project" value="InterPro"/>
</dbReference>
<dbReference type="InParanoid" id="G2QIB4"/>
<dbReference type="GO" id="GO:0000981">
    <property type="term" value="F:DNA-binding transcription factor activity, RNA polymerase II-specific"/>
    <property type="evidence" value="ECO:0007669"/>
    <property type="project" value="InterPro"/>
</dbReference>
<dbReference type="GeneID" id="11506563"/>
<dbReference type="VEuPathDB" id="FungiDB:MYCTH_2307849"/>
<feature type="region of interest" description="Disordered" evidence="3">
    <location>
        <begin position="1"/>
        <end position="33"/>
    </location>
</feature>
<dbReference type="EMBL" id="CP003006">
    <property type="protein sequence ID" value="AEO59495.1"/>
    <property type="molecule type" value="Genomic_DNA"/>
</dbReference>
<dbReference type="PROSITE" id="PS00463">
    <property type="entry name" value="ZN2_CY6_FUNGAL_1"/>
    <property type="match status" value="1"/>
</dbReference>
<dbReference type="CDD" id="cd12148">
    <property type="entry name" value="fungal_TF_MHR"/>
    <property type="match status" value="1"/>
</dbReference>
<keyword evidence="1" id="KW-0479">Metal-binding</keyword>
<dbReference type="PROSITE" id="PS50048">
    <property type="entry name" value="ZN2_CY6_FUNGAL_2"/>
    <property type="match status" value="1"/>
</dbReference>
<feature type="compositionally biased region" description="Low complexity" evidence="3">
    <location>
        <begin position="13"/>
        <end position="25"/>
    </location>
</feature>
<dbReference type="Pfam" id="PF04082">
    <property type="entry name" value="Fungal_trans"/>
    <property type="match status" value="1"/>
</dbReference>
<dbReference type="Pfam" id="PF00172">
    <property type="entry name" value="Zn_clus"/>
    <property type="match status" value="1"/>
</dbReference>
<keyword evidence="6" id="KW-1185">Reference proteome</keyword>
<dbReference type="CDD" id="cd00067">
    <property type="entry name" value="GAL4"/>
    <property type="match status" value="1"/>
</dbReference>
<dbReference type="SMART" id="SM00906">
    <property type="entry name" value="Fungal_trans"/>
    <property type="match status" value="1"/>
</dbReference>
<dbReference type="SUPFAM" id="SSF57701">
    <property type="entry name" value="Zn2/Cys6 DNA-binding domain"/>
    <property type="match status" value="1"/>
</dbReference>
<feature type="region of interest" description="Disordered" evidence="3">
    <location>
        <begin position="683"/>
        <end position="747"/>
    </location>
</feature>
<organism evidence="5 6">
    <name type="scientific">Thermothelomyces thermophilus (strain ATCC 42464 / BCRC 31852 / DSM 1799)</name>
    <name type="common">Sporotrichum thermophile</name>
    <dbReference type="NCBI Taxonomy" id="573729"/>
    <lineage>
        <taxon>Eukaryota</taxon>
        <taxon>Fungi</taxon>
        <taxon>Dikarya</taxon>
        <taxon>Ascomycota</taxon>
        <taxon>Pezizomycotina</taxon>
        <taxon>Sordariomycetes</taxon>
        <taxon>Sordariomycetidae</taxon>
        <taxon>Sordariales</taxon>
        <taxon>Chaetomiaceae</taxon>
        <taxon>Thermothelomyces</taxon>
    </lineage>
</organism>
<evidence type="ECO:0000313" key="6">
    <source>
        <dbReference type="Proteomes" id="UP000007322"/>
    </source>
</evidence>
<dbReference type="RefSeq" id="XP_003664740.1">
    <property type="nucleotide sequence ID" value="XM_003664692.1"/>
</dbReference>
<protein>
    <recommendedName>
        <fullName evidence="4">Zn(2)-C6 fungal-type domain-containing protein</fullName>
    </recommendedName>
</protein>
<dbReference type="GO" id="GO:0003677">
    <property type="term" value="F:DNA binding"/>
    <property type="evidence" value="ECO:0007669"/>
    <property type="project" value="InterPro"/>
</dbReference>
<evidence type="ECO:0000313" key="5">
    <source>
        <dbReference type="EMBL" id="AEO59495.1"/>
    </source>
</evidence>
<dbReference type="PANTHER" id="PTHR46910:SF4">
    <property type="entry name" value="ZN(2)-C6 FUNGAL-TYPE DOMAIN-CONTAINING PROTEIN"/>
    <property type="match status" value="1"/>
</dbReference>
<gene>
    <name evidence="5" type="ORF">MYCTH_2307849</name>
</gene>
<sequence length="924" mass="101305">MPQPRPPKRPSDAGDGSADSAAPAPKVKLARLERRPEEFSNVVKSKLQSYTRTGQACDRCKVRKIRCDALPEGCSHCATQNLECYVTDRVTGRTERRGYLQQLEREKGAMLVHIRELEKLLENHGVEVRPWQWPGYTTTYPPGVSFDHLGNPVQDPSSKEQWQQVGLVWVKNSQKKSQNNSSAQPPWSTLASRPKDSYLGVSSDSAPLSSIKGTTLSILGTNIDITCFDAPDMDEPAPGTPIGSPLYNKSVMAYLQSALNINPPLTNVELPPKMEAFRYAEWYFLMIHPFLPILHKPSFMQLLTRIYDDPTFKPTVPELVIVHMVLATIYFQYGVRNREEPEKHAQLNDLSNKHYHWSLSKFFDLAISQSVTAVQALAMIASHTRNFPKPECSLAVSSYAFGRAIEMNLHRAAEIPAGGTTLENEVRKRVWWAIVAILCTLNGRLGRPMPISVEEFDVEFPIAIDDEFIGEEGILDPSKIGHCSYHAGLMGFKITPLFIEMYSKLYSVRRDPSKYVQVVTQLEEALRNLLDELPDELRVEKCQPGNRVFALYTQAFCLEFTLCLRHPSVCLTDDPKICAENTRICEDAARELLKVVGSLYKLKSLDTTWYQQSVYIAAMFSVLVAHWQRRFETTAVEVAALREDMSLWLGIIREIGRLQGIGDRLAIEISGIIERTISWIEQDMGRKPGSPAGEASVKKQPDSYPTSAKPKQQVEDPGNPLLPASVGTVGSSEQRSAGTTNGNTYYDGGVAGSTAPYPPLGYGDQANGGAALNNNGNGTVDSADGTQYLYAAASAATAAAGPNHTGAMDQAAAAQNPLVAFASQATQHVAGQTADSWPAQTSLMGHPAAPANPWHDWTNAIQDTQERYSANALLTLNSGRPGDAGTGTGAVVDHVGQGDAMTNAHTGQWPLLLFHDGSGNVSGP</sequence>
<evidence type="ECO:0000259" key="4">
    <source>
        <dbReference type="PROSITE" id="PS50048"/>
    </source>
</evidence>
<dbReference type="InterPro" id="IPR007219">
    <property type="entry name" value="XnlR_reg_dom"/>
</dbReference>
<dbReference type="eggNOG" id="ENOG502RIXY">
    <property type="taxonomic scope" value="Eukaryota"/>
</dbReference>